<dbReference type="Proteomes" id="UP000029846">
    <property type="component" value="Unassembled WGS sequence"/>
</dbReference>
<dbReference type="EMBL" id="JRKN01000021">
    <property type="protein sequence ID" value="KGJ03428.1"/>
    <property type="molecule type" value="Genomic_DNA"/>
</dbReference>
<gene>
    <name evidence="1" type="ORF">IT41_14115</name>
</gene>
<accession>A0A099EZM5</accession>
<sequence length="322" mass="35289">MRLMTGMFTGDTVEPALDTACQPEIVRVDGEDQRTVKNTVIEPFGQDKLHAFYATIVRGHLFPFVDPGELTASPMLAVTDRRGDDGGLQPGKCCLQQQILPVSAVAADGAQQMIGREAKEAGCLDAIIFGSDDLTRSPDQHIGVPDRRHTVFRHSEYLHLDIGCLVEDRFRARRLRQREEWPLHQIALIAWTGITGCDHEGIEVTTLAVPLSPSSVMVIDAPHSELAPLFRRQGARRKDRASVLVTGRLSRADVGPGLEIIDGIEDAATDFAIGRAGPVGPVFFQCAKRNAKETRSFLGAQHAWWHFHVTALCHEITSSSSG</sequence>
<dbReference type="AlphaFoldDB" id="A0A099EZM5"/>
<organism evidence="1 2">
    <name type="scientific">Paracoccus halophilus</name>
    <dbReference type="NCBI Taxonomy" id="376733"/>
    <lineage>
        <taxon>Bacteria</taxon>
        <taxon>Pseudomonadati</taxon>
        <taxon>Pseudomonadota</taxon>
        <taxon>Alphaproteobacteria</taxon>
        <taxon>Rhodobacterales</taxon>
        <taxon>Paracoccaceae</taxon>
        <taxon>Paracoccus</taxon>
    </lineage>
</organism>
<evidence type="ECO:0000313" key="1">
    <source>
        <dbReference type="EMBL" id="KGJ03428.1"/>
    </source>
</evidence>
<reference evidence="1 2" key="1">
    <citation type="submission" date="2014-09" db="EMBL/GenBank/DDBJ databases">
        <authorList>
            <person name="McGinnis J.M."/>
            <person name="Wolfgang W.J."/>
        </authorList>
    </citation>
    <scope>NUCLEOTIDE SEQUENCE [LARGE SCALE GENOMIC DNA]</scope>
    <source>
        <strain evidence="1 2">JCM 14014</strain>
    </source>
</reference>
<comment type="caution">
    <text evidence="1">The sequence shown here is derived from an EMBL/GenBank/DDBJ whole genome shotgun (WGS) entry which is preliminary data.</text>
</comment>
<evidence type="ECO:0000313" key="2">
    <source>
        <dbReference type="Proteomes" id="UP000029846"/>
    </source>
</evidence>
<proteinExistence type="predicted"/>
<reference evidence="1 2" key="2">
    <citation type="submission" date="2014-10" db="EMBL/GenBank/DDBJ databases">
        <title>Paracoccus sanguinis sp. nov., isolated from clinical specimens of New York State patients.</title>
        <authorList>
            <person name="Mingle L.A."/>
            <person name="Cole J.A."/>
            <person name="Lapierre P."/>
            <person name="Musser K.A."/>
        </authorList>
    </citation>
    <scope>NUCLEOTIDE SEQUENCE [LARGE SCALE GENOMIC DNA]</scope>
    <source>
        <strain evidence="1 2">JCM 14014</strain>
    </source>
</reference>
<name>A0A099EZM5_9RHOB</name>
<protein>
    <submittedName>
        <fullName evidence="1">Uncharacterized protein</fullName>
    </submittedName>
</protein>
<keyword evidence="2" id="KW-1185">Reference proteome</keyword>